<organism evidence="2 3">
    <name type="scientific">Trichobilharzia regenti</name>
    <name type="common">Nasal bird schistosome</name>
    <dbReference type="NCBI Taxonomy" id="157069"/>
    <lineage>
        <taxon>Eukaryota</taxon>
        <taxon>Metazoa</taxon>
        <taxon>Spiralia</taxon>
        <taxon>Lophotrochozoa</taxon>
        <taxon>Platyhelminthes</taxon>
        <taxon>Trematoda</taxon>
        <taxon>Digenea</taxon>
        <taxon>Strigeidida</taxon>
        <taxon>Schistosomatoidea</taxon>
        <taxon>Schistosomatidae</taxon>
        <taxon>Trichobilharzia</taxon>
    </lineage>
</organism>
<feature type="region of interest" description="Disordered" evidence="1">
    <location>
        <begin position="368"/>
        <end position="394"/>
    </location>
</feature>
<dbReference type="WBParaSite" id="TREG1_125630.1">
    <property type="protein sequence ID" value="TREG1_125630.1"/>
    <property type="gene ID" value="TREG1_125630"/>
</dbReference>
<feature type="compositionally biased region" description="Basic and acidic residues" evidence="1">
    <location>
        <begin position="368"/>
        <end position="378"/>
    </location>
</feature>
<feature type="compositionally biased region" description="Basic residues" evidence="1">
    <location>
        <begin position="21"/>
        <end position="43"/>
    </location>
</feature>
<protein>
    <submittedName>
        <fullName evidence="3">Uncharacterized protein</fullName>
    </submittedName>
</protein>
<reference evidence="3" key="2">
    <citation type="submission" date="2023-11" db="UniProtKB">
        <authorList>
            <consortium name="WormBaseParasite"/>
        </authorList>
    </citation>
    <scope>IDENTIFICATION</scope>
</reference>
<dbReference type="Proteomes" id="UP000050795">
    <property type="component" value="Unassembled WGS sequence"/>
</dbReference>
<accession>A0AA85J320</accession>
<name>A0AA85J320_TRIRE</name>
<feature type="region of interest" description="Disordered" evidence="1">
    <location>
        <begin position="21"/>
        <end position="77"/>
    </location>
</feature>
<feature type="region of interest" description="Disordered" evidence="1">
    <location>
        <begin position="104"/>
        <end position="134"/>
    </location>
</feature>
<evidence type="ECO:0000256" key="1">
    <source>
        <dbReference type="SAM" id="MobiDB-lite"/>
    </source>
</evidence>
<evidence type="ECO:0000313" key="3">
    <source>
        <dbReference type="WBParaSite" id="TREG1_125630.1"/>
    </source>
</evidence>
<reference evidence="2" key="1">
    <citation type="submission" date="2022-06" db="EMBL/GenBank/DDBJ databases">
        <authorList>
            <person name="Berger JAMES D."/>
            <person name="Berger JAMES D."/>
        </authorList>
    </citation>
    <scope>NUCLEOTIDE SEQUENCE [LARGE SCALE GENOMIC DNA]</scope>
</reference>
<feature type="region of interest" description="Disordered" evidence="1">
    <location>
        <begin position="212"/>
        <end position="241"/>
    </location>
</feature>
<proteinExistence type="predicted"/>
<sequence>MSNPSEETNITKRSRLFKGKVVQHRNNLKKRSRHSHNPNHRHQSTGDITQSCIQMDQNGSTMCNNSTKDDTGNTGRKMPRWLRLLKLTSISATTNITLDGLNKTDNTTGHHQYHHRQGNLNSQHHHHQQQQPQEEIHSFLGNLGIGAYVGEEENAFVNSDTSEDIQLTNKSSSKPISKSMINLSSISLWQPKRRTSDQTNDTEALTKEIVDQYSCSSRSSRNDSPADKMSTSKGTTTRTPTTAAAISQNLDQFRQSEFYESMPLIMKTVIHQTSVLNINTNMKQNYFKGFMSNNLTPKPSTNTITRTNKYSLSSLDDYTDEQLQLDTTYSFYRIPDYLKELYIADAWLDNLLISDILHSRCHSPIRKPADYRSRRTRAESSSSSSNKTSKRTCSEQRYEETQLIAGLWDRKEMDVIQKSIRGAISIIELKMSSKYRCLGESFSDMSAVIFRNSSNEMSIPISLRSFVPETEKAIVNNKEINVWKKIYAEEVVNIVKLPRFPVEQTISLETIHQSQKSTLFLYSDHLVLTQWPLDQRRFYQLVI</sequence>
<dbReference type="AlphaFoldDB" id="A0AA85J320"/>
<evidence type="ECO:0000313" key="2">
    <source>
        <dbReference type="Proteomes" id="UP000050795"/>
    </source>
</evidence>
<feature type="compositionally biased region" description="Polar residues" evidence="1">
    <location>
        <begin position="45"/>
        <end position="66"/>
    </location>
</feature>
<feature type="compositionally biased region" description="Basic residues" evidence="1">
    <location>
        <begin position="111"/>
        <end position="128"/>
    </location>
</feature>
<keyword evidence="2" id="KW-1185">Reference proteome</keyword>